<reference evidence="3" key="4">
    <citation type="submission" date="2024-02" db="EMBL/GenBank/DDBJ databases">
        <title>Comparative genomics of Cryptococcus and Kwoniella reveals pathogenesis evolution and contrasting modes of karyotype evolution via chromosome fusion or intercentromeric recombination.</title>
        <authorList>
            <person name="Coelho M.A."/>
            <person name="David-Palma M."/>
            <person name="Shea T."/>
            <person name="Bowers K."/>
            <person name="McGinley-Smith S."/>
            <person name="Mohammad A.W."/>
            <person name="Gnirke A."/>
            <person name="Yurkov A.M."/>
            <person name="Nowrousian M."/>
            <person name="Sun S."/>
            <person name="Cuomo C.A."/>
            <person name="Heitman J."/>
        </authorList>
    </citation>
    <scope>NUCLEOTIDE SEQUENCE</scope>
    <source>
        <strain evidence="3">CBS 10118</strain>
    </source>
</reference>
<sequence>MRFSADWPPIKLHASSQLRDFLHGENLLSNVETICISGTPSDPIPIDPRVELVCQMCRPKKICVKWLHEDYNIQEIMDLLSHDDLKNIIIHGANKAFLPPARAYCVRMSLATSQNQLADQVMRVGAYAVIKASESLGSEECGVWRLVGSSREGSPVEDSQAIQEMLEDVEPLIDELPEDEWWEETLRQYEEERLGDAEGSEVGDDTGKEKEKTMSLKERARALMSVLSHTRTREEEENEPPCEVCGGE</sequence>
<dbReference type="Proteomes" id="UP000092730">
    <property type="component" value="Chromosome 4"/>
</dbReference>
<reference evidence="3" key="2">
    <citation type="submission" date="2013-07" db="EMBL/GenBank/DDBJ databases">
        <authorList>
            <consortium name="The Broad Institute Genome Sequencing Platform"/>
            <person name="Cuomo C."/>
            <person name="Litvintseva A."/>
            <person name="Chen Y."/>
            <person name="Heitman J."/>
            <person name="Sun S."/>
            <person name="Springer D."/>
            <person name="Dromer F."/>
            <person name="Young S.K."/>
            <person name="Zeng Q."/>
            <person name="Gargeya S."/>
            <person name="Fitzgerald M."/>
            <person name="Abouelleil A."/>
            <person name="Alvarado L."/>
            <person name="Berlin A.M."/>
            <person name="Chapman S.B."/>
            <person name="Dewar J."/>
            <person name="Goldberg J."/>
            <person name="Griggs A."/>
            <person name="Gujja S."/>
            <person name="Hansen M."/>
            <person name="Howarth C."/>
            <person name="Imamovic A."/>
            <person name="Larimer J."/>
            <person name="McCowan C."/>
            <person name="Murphy C."/>
            <person name="Pearson M."/>
            <person name="Priest M."/>
            <person name="Roberts A."/>
            <person name="Saif S."/>
            <person name="Shea T."/>
            <person name="Sykes S."/>
            <person name="Wortman J."/>
            <person name="Nusbaum C."/>
            <person name="Birren B."/>
        </authorList>
    </citation>
    <scope>NUCLEOTIDE SEQUENCE</scope>
    <source>
        <strain evidence="3">CBS 10118</strain>
    </source>
</reference>
<accession>A0A1B9G2D3</accession>
<reference evidence="2" key="3">
    <citation type="submission" date="2014-01" db="EMBL/GenBank/DDBJ databases">
        <title>Evolution of pathogenesis and genome organization in the Tremellales.</title>
        <authorList>
            <person name="Cuomo C."/>
            <person name="Litvintseva A."/>
            <person name="Heitman J."/>
            <person name="Chen Y."/>
            <person name="Sun S."/>
            <person name="Springer D."/>
            <person name="Dromer F."/>
            <person name="Young S."/>
            <person name="Zeng Q."/>
            <person name="Chapman S."/>
            <person name="Gujja S."/>
            <person name="Saif S."/>
            <person name="Birren B."/>
        </authorList>
    </citation>
    <scope>NUCLEOTIDE SEQUENCE</scope>
    <source>
        <strain evidence="2">CBS 10118</strain>
    </source>
</reference>
<dbReference type="AlphaFoldDB" id="A0A1B9G2D3"/>
<dbReference type="GeneID" id="30209381"/>
<evidence type="ECO:0000313" key="2">
    <source>
        <dbReference type="EMBL" id="OCF25171.1"/>
    </source>
</evidence>
<feature type="compositionally biased region" description="Basic and acidic residues" evidence="1">
    <location>
        <begin position="205"/>
        <end position="221"/>
    </location>
</feature>
<dbReference type="VEuPathDB" id="FungiDB:I302_04982"/>
<dbReference type="EMBL" id="KI894021">
    <property type="protein sequence ID" value="OCF25171.1"/>
    <property type="molecule type" value="Genomic_DNA"/>
</dbReference>
<gene>
    <name evidence="2" type="ORF">I302_04982</name>
    <name evidence="3" type="ORF">I302_105857</name>
</gene>
<dbReference type="KEGG" id="kbi:30209381"/>
<evidence type="ECO:0000313" key="3">
    <source>
        <dbReference type="EMBL" id="WVW83836.1"/>
    </source>
</evidence>
<feature type="region of interest" description="Disordered" evidence="1">
    <location>
        <begin position="191"/>
        <end position="248"/>
    </location>
</feature>
<name>A0A1B9G2D3_9TREE</name>
<reference evidence="2" key="1">
    <citation type="submission" date="2013-07" db="EMBL/GenBank/DDBJ databases">
        <title>The Genome Sequence of Cryptococcus bestiolae CBS10118.</title>
        <authorList>
            <consortium name="The Broad Institute Genome Sequencing Platform"/>
            <person name="Cuomo C."/>
            <person name="Litvintseva A."/>
            <person name="Chen Y."/>
            <person name="Heitman J."/>
            <person name="Sun S."/>
            <person name="Springer D."/>
            <person name="Dromer F."/>
            <person name="Young S.K."/>
            <person name="Zeng Q."/>
            <person name="Gargeya S."/>
            <person name="Fitzgerald M."/>
            <person name="Abouelleil A."/>
            <person name="Alvarado L."/>
            <person name="Berlin A.M."/>
            <person name="Chapman S.B."/>
            <person name="Dewar J."/>
            <person name="Goldberg J."/>
            <person name="Griggs A."/>
            <person name="Gujja S."/>
            <person name="Hansen M."/>
            <person name="Howarth C."/>
            <person name="Imamovic A."/>
            <person name="Larimer J."/>
            <person name="McCowan C."/>
            <person name="Murphy C."/>
            <person name="Pearson M."/>
            <person name="Priest M."/>
            <person name="Roberts A."/>
            <person name="Saif S."/>
            <person name="Shea T."/>
            <person name="Sykes S."/>
            <person name="Wortman J."/>
            <person name="Nusbaum C."/>
            <person name="Birren B."/>
        </authorList>
    </citation>
    <scope>NUCLEOTIDE SEQUENCE [LARGE SCALE GENOMIC DNA]</scope>
    <source>
        <strain evidence="2">CBS 10118</strain>
    </source>
</reference>
<evidence type="ECO:0000256" key="1">
    <source>
        <dbReference type="SAM" id="MobiDB-lite"/>
    </source>
</evidence>
<dbReference type="OrthoDB" id="10542037at2759"/>
<dbReference type="RefSeq" id="XP_019046241.1">
    <property type="nucleotide sequence ID" value="XM_019191611.1"/>
</dbReference>
<organism evidence="2">
    <name type="scientific">Kwoniella bestiolae CBS 10118</name>
    <dbReference type="NCBI Taxonomy" id="1296100"/>
    <lineage>
        <taxon>Eukaryota</taxon>
        <taxon>Fungi</taxon>
        <taxon>Dikarya</taxon>
        <taxon>Basidiomycota</taxon>
        <taxon>Agaricomycotina</taxon>
        <taxon>Tremellomycetes</taxon>
        <taxon>Tremellales</taxon>
        <taxon>Cryptococcaceae</taxon>
        <taxon>Kwoniella</taxon>
    </lineage>
</organism>
<protein>
    <submittedName>
        <fullName evidence="2">Uncharacterized protein</fullName>
    </submittedName>
</protein>
<proteinExistence type="predicted"/>
<keyword evidence="4" id="KW-1185">Reference proteome</keyword>
<dbReference type="EMBL" id="CP144544">
    <property type="protein sequence ID" value="WVW83836.1"/>
    <property type="molecule type" value="Genomic_DNA"/>
</dbReference>
<evidence type="ECO:0000313" key="4">
    <source>
        <dbReference type="Proteomes" id="UP000092730"/>
    </source>
</evidence>